<dbReference type="InterPro" id="IPR007709">
    <property type="entry name" value="N-FG_amidohydro"/>
</dbReference>
<comment type="caution">
    <text evidence="1">The sequence shown here is derived from an EMBL/GenBank/DDBJ whole genome shotgun (WGS) entry which is preliminary data.</text>
</comment>
<reference evidence="1" key="1">
    <citation type="journal article" date="2014" name="Int. J. Syst. Evol. Microbiol.">
        <title>Complete genome sequence of Corynebacterium casei LMG S-19264T (=DSM 44701T), isolated from a smear-ripened cheese.</title>
        <authorList>
            <consortium name="US DOE Joint Genome Institute (JGI-PGF)"/>
            <person name="Walter F."/>
            <person name="Albersmeier A."/>
            <person name="Kalinowski J."/>
            <person name="Ruckert C."/>
        </authorList>
    </citation>
    <scope>NUCLEOTIDE SEQUENCE</scope>
    <source>
        <strain evidence="1">CGMCC 1.16012</strain>
    </source>
</reference>
<protein>
    <submittedName>
        <fullName evidence="1">N-formylglutamate amidohydrolase</fullName>
    </submittedName>
</protein>
<proteinExistence type="predicted"/>
<dbReference type="Pfam" id="PF05013">
    <property type="entry name" value="FGase"/>
    <property type="match status" value="1"/>
</dbReference>
<evidence type="ECO:0000313" key="1">
    <source>
        <dbReference type="EMBL" id="GGE43254.1"/>
    </source>
</evidence>
<keyword evidence="2" id="KW-1185">Reference proteome</keyword>
<reference evidence="1" key="2">
    <citation type="submission" date="2020-09" db="EMBL/GenBank/DDBJ databases">
        <authorList>
            <person name="Sun Q."/>
            <person name="Zhou Y."/>
        </authorList>
    </citation>
    <scope>NUCLEOTIDE SEQUENCE</scope>
    <source>
        <strain evidence="1">CGMCC 1.16012</strain>
    </source>
</reference>
<dbReference type="EMBL" id="BMKN01000001">
    <property type="protein sequence ID" value="GGE43254.1"/>
    <property type="molecule type" value="Genomic_DNA"/>
</dbReference>
<dbReference type="AlphaFoldDB" id="A0A917EJ63"/>
<dbReference type="OrthoDB" id="9815326at2"/>
<organism evidence="1 2">
    <name type="scientific">Actibacterium pelagium</name>
    <dbReference type="NCBI Taxonomy" id="2029103"/>
    <lineage>
        <taxon>Bacteria</taxon>
        <taxon>Pseudomonadati</taxon>
        <taxon>Pseudomonadota</taxon>
        <taxon>Alphaproteobacteria</taxon>
        <taxon>Rhodobacterales</taxon>
        <taxon>Roseobacteraceae</taxon>
        <taxon>Actibacterium</taxon>
    </lineage>
</organism>
<dbReference type="PIRSF" id="PIRSF029730">
    <property type="entry name" value="UCP029730"/>
    <property type="match status" value="1"/>
</dbReference>
<evidence type="ECO:0000313" key="2">
    <source>
        <dbReference type="Proteomes" id="UP000606730"/>
    </source>
</evidence>
<dbReference type="Gene3D" id="3.40.630.40">
    <property type="entry name" value="Zn-dependent exopeptidases"/>
    <property type="match status" value="1"/>
</dbReference>
<dbReference type="SUPFAM" id="SSF53187">
    <property type="entry name" value="Zn-dependent exopeptidases"/>
    <property type="match status" value="1"/>
</dbReference>
<name>A0A917EJ63_9RHOB</name>
<dbReference type="Proteomes" id="UP000606730">
    <property type="component" value="Unassembled WGS sequence"/>
</dbReference>
<sequence>MESHVEASGYGQPLEVSAPAQGTPFLILCEHASNRVPACLNDLGVSQEVLNSHVAWDPGALGVAKTLRQKLDASLINGNISRLVYDCNRPPEAESAIPARSEIHDIPGNTNLSEKARMERVENVYVPFVQAVSEEVRQKRNDLELLITIHSFTPIFHGKKRAVELGILHGENDRFAKAMMELQPAKAPYVTRLNEPYAAKDGVTHSLDLHGAQNGLLNVMIEIRNDLIATPQQQDDMASYLYPWIEKTLDHLRNSKVSA</sequence>
<dbReference type="InterPro" id="IPR011227">
    <property type="entry name" value="UCP029730"/>
</dbReference>
<dbReference type="RefSeq" id="WP_095596268.1">
    <property type="nucleotide sequence ID" value="NZ_BMKN01000001.1"/>
</dbReference>
<accession>A0A917EJ63</accession>
<gene>
    <name evidence="1" type="ORF">GCM10011517_08600</name>
</gene>